<keyword evidence="2" id="KW-1133">Transmembrane helix</keyword>
<reference evidence="3" key="1">
    <citation type="submission" date="2022-10" db="EMBL/GenBank/DDBJ databases">
        <title>Whole-Genome Sequencing of Brachybacterium huguangmaarense BRM-3, Isolated from Betula schmidtii.</title>
        <authorList>
            <person name="Haam D."/>
        </authorList>
    </citation>
    <scope>NUCLEOTIDE SEQUENCE</scope>
    <source>
        <strain evidence="3">BRM-3</strain>
        <plasmid evidence="3">unnamed</plasmid>
    </source>
</reference>
<dbReference type="InterPro" id="IPR024735">
    <property type="entry name" value="TcpC"/>
</dbReference>
<sequence>MSESAKYGPTWWVWVRTHVFLMPPGVPLNYSAKRARKDQAKAAKQAAPTGAVDAWTQQPEPDTEPVPVPPAAAGRTARAGGAGVSAGSWAVENEKTFSAALAKVLRVLLIAALAFVCLIGLRQLVIPTQATTVVKEVQTTDFPAAAGAEVATRQVGAYLTIDPDAAATARREQTLALDSTSTSGVETPTGTTRQAVTDLAVVRVAQLEDGRARALVTGTITDYTPEGTSWKAGEPRPVAAEVLLATDDTGAVSVIGRPALVGTAPGPIAAPPTDHAQQDTTVASATQDAAASFFSSYGEDETVTASVAPGVSIAGMNGGAEFSRLTGWTVYAGSDTTRTAVATVTWTLPSGIEMTQTYTLTLSSVSADQAGGWQISAISGGGTTE</sequence>
<dbReference type="Gene3D" id="3.10.450.540">
    <property type="match status" value="1"/>
</dbReference>
<evidence type="ECO:0000256" key="2">
    <source>
        <dbReference type="SAM" id="Phobius"/>
    </source>
</evidence>
<feature type="transmembrane region" description="Helical" evidence="2">
    <location>
        <begin position="104"/>
        <end position="125"/>
    </location>
</feature>
<dbReference type="RefSeq" id="WP_263595496.1">
    <property type="nucleotide sequence ID" value="NZ_CP107021.1"/>
</dbReference>
<evidence type="ECO:0000313" key="3">
    <source>
        <dbReference type="EMBL" id="UYG18307.1"/>
    </source>
</evidence>
<gene>
    <name evidence="3" type="ORF">BRM3_14995</name>
</gene>
<keyword evidence="2" id="KW-0472">Membrane</keyword>
<protein>
    <submittedName>
        <fullName evidence="3">Conjugal transfer protein</fullName>
    </submittedName>
</protein>
<evidence type="ECO:0000256" key="1">
    <source>
        <dbReference type="SAM" id="MobiDB-lite"/>
    </source>
</evidence>
<organism evidence="3 4">
    <name type="scientific">Brachybacterium huguangmaarense</name>
    <dbReference type="NCBI Taxonomy" id="1652028"/>
    <lineage>
        <taxon>Bacteria</taxon>
        <taxon>Bacillati</taxon>
        <taxon>Actinomycetota</taxon>
        <taxon>Actinomycetes</taxon>
        <taxon>Micrococcales</taxon>
        <taxon>Dermabacteraceae</taxon>
        <taxon>Brachybacterium</taxon>
    </lineage>
</organism>
<geneLocation type="plasmid" evidence="3 4">
    <name>unnamed</name>
</geneLocation>
<dbReference type="Pfam" id="PF12642">
    <property type="entry name" value="TpcC"/>
    <property type="match status" value="1"/>
</dbReference>
<feature type="region of interest" description="Disordered" evidence="1">
    <location>
        <begin position="39"/>
        <end position="79"/>
    </location>
</feature>
<dbReference type="Proteomes" id="UP001164305">
    <property type="component" value="Plasmid unnamed"/>
</dbReference>
<dbReference type="EMBL" id="CP107021">
    <property type="protein sequence ID" value="UYG18307.1"/>
    <property type="molecule type" value="Genomic_DNA"/>
</dbReference>
<evidence type="ECO:0000313" key="4">
    <source>
        <dbReference type="Proteomes" id="UP001164305"/>
    </source>
</evidence>
<accession>A0ABY6G512</accession>
<name>A0ABY6G512_9MICO</name>
<keyword evidence="2" id="KW-0812">Transmembrane</keyword>
<keyword evidence="3" id="KW-0614">Plasmid</keyword>
<keyword evidence="4" id="KW-1185">Reference proteome</keyword>
<proteinExistence type="predicted"/>